<dbReference type="Pfam" id="PF00501">
    <property type="entry name" value="AMP-binding"/>
    <property type="match status" value="1"/>
</dbReference>
<feature type="domain" description="AMP-dependent synthetase/ligase" evidence="1">
    <location>
        <begin position="38"/>
        <end position="257"/>
    </location>
</feature>
<dbReference type="PROSITE" id="PS00455">
    <property type="entry name" value="AMP_BINDING"/>
    <property type="match status" value="1"/>
</dbReference>
<dbReference type="Gene3D" id="3.40.50.12780">
    <property type="entry name" value="N-terminal domain of ligase-like"/>
    <property type="match status" value="1"/>
</dbReference>
<sequence length="408" mass="44531">MGELASEFPDVAFIPVESLADKDTVIVQNGNEREVPTNYTVDHLADPDLPLAIFYTSGTTGAAKGVLLSHGNMLVQAQAKCNHIGYGPGTRYLHAAPLYHVGGFNSSIAITIAGGLQIFCGAFSPSRFLSAIPYHAINTLVMVPTALQLLLDETQRHQLPPLPLIHTILYGGNPMNPSLLIQLRSHFPHAQIIQAYGMTETTSSITFLRHTHSGNTSLDLTVGHAPDHVDIKIDPIGSALGLGEILTRGPHVMLEYWGRPQETQEAFRPGGWFRTGDLGRFEESRGVLTIEGRMKDMVKTGGENVLCAEVERVLMEYPGVSLAVVFGVPDPIYVEVVVAAVVIRPGGTVSRQGLSNKLILHCRTSLARFKVPRHVWIVDAHEVPVNASGKVLKHVLRLRLQGRHRSRM</sequence>
<dbReference type="InterPro" id="IPR025110">
    <property type="entry name" value="AMP-bd_C"/>
</dbReference>
<evidence type="ECO:0000313" key="3">
    <source>
        <dbReference type="EMBL" id="CAD9233155.1"/>
    </source>
</evidence>
<dbReference type="Pfam" id="PF13193">
    <property type="entry name" value="AMP-binding_C"/>
    <property type="match status" value="1"/>
</dbReference>
<dbReference type="GO" id="GO:0006631">
    <property type="term" value="P:fatty acid metabolic process"/>
    <property type="evidence" value="ECO:0007669"/>
    <property type="project" value="TreeGrafter"/>
</dbReference>
<dbReference type="PANTHER" id="PTHR43201:SF32">
    <property type="entry name" value="2-SUCCINYLBENZOATE--COA LIGASE, CHLOROPLASTIC_PEROXISOMAL"/>
    <property type="match status" value="1"/>
</dbReference>
<feature type="domain" description="AMP-binding enzyme C-terminal" evidence="2">
    <location>
        <begin position="309"/>
        <end position="390"/>
    </location>
</feature>
<protein>
    <recommendedName>
        <fullName evidence="4">AMP-dependent synthetase/ligase domain-containing protein</fullName>
    </recommendedName>
</protein>
<evidence type="ECO:0000259" key="2">
    <source>
        <dbReference type="Pfam" id="PF13193"/>
    </source>
</evidence>
<proteinExistence type="predicted"/>
<gene>
    <name evidence="3" type="ORF">CCAE0312_LOCUS5240</name>
</gene>
<dbReference type="GO" id="GO:0031956">
    <property type="term" value="F:medium-chain fatty acid-CoA ligase activity"/>
    <property type="evidence" value="ECO:0007669"/>
    <property type="project" value="TreeGrafter"/>
</dbReference>
<dbReference type="PANTHER" id="PTHR43201">
    <property type="entry name" value="ACYL-COA SYNTHETASE"/>
    <property type="match status" value="1"/>
</dbReference>
<dbReference type="InterPro" id="IPR000873">
    <property type="entry name" value="AMP-dep_synth/lig_dom"/>
</dbReference>
<dbReference type="InterPro" id="IPR042099">
    <property type="entry name" value="ANL_N_sf"/>
</dbReference>
<evidence type="ECO:0008006" key="4">
    <source>
        <dbReference type="Google" id="ProtNLM"/>
    </source>
</evidence>
<reference evidence="3" key="1">
    <citation type="submission" date="2021-01" db="EMBL/GenBank/DDBJ databases">
        <authorList>
            <person name="Corre E."/>
            <person name="Pelletier E."/>
            <person name="Niang G."/>
            <person name="Scheremetjew M."/>
            <person name="Finn R."/>
            <person name="Kale V."/>
            <person name="Holt S."/>
            <person name="Cochrane G."/>
            <person name="Meng A."/>
            <person name="Brown T."/>
            <person name="Cohen L."/>
        </authorList>
    </citation>
    <scope>NUCLEOTIDE SEQUENCE</scope>
    <source>
        <strain evidence="3">SAG 36.94</strain>
    </source>
</reference>
<accession>A0A7S1TE43</accession>
<evidence type="ECO:0000259" key="1">
    <source>
        <dbReference type="Pfam" id="PF00501"/>
    </source>
</evidence>
<dbReference type="InterPro" id="IPR020845">
    <property type="entry name" value="AMP-binding_CS"/>
</dbReference>
<dbReference type="SUPFAM" id="SSF56801">
    <property type="entry name" value="Acetyl-CoA synthetase-like"/>
    <property type="match status" value="1"/>
</dbReference>
<dbReference type="AlphaFoldDB" id="A0A7S1TE43"/>
<name>A0A7S1TE43_9RHOD</name>
<dbReference type="InterPro" id="IPR045851">
    <property type="entry name" value="AMP-bd_C_sf"/>
</dbReference>
<dbReference type="EMBL" id="HBGH01009430">
    <property type="protein sequence ID" value="CAD9233155.1"/>
    <property type="molecule type" value="Transcribed_RNA"/>
</dbReference>
<dbReference type="Gene3D" id="3.30.300.30">
    <property type="match status" value="1"/>
</dbReference>
<organism evidence="3">
    <name type="scientific">Compsopogon caeruleus</name>
    <dbReference type="NCBI Taxonomy" id="31354"/>
    <lineage>
        <taxon>Eukaryota</taxon>
        <taxon>Rhodophyta</taxon>
        <taxon>Compsopogonophyceae</taxon>
        <taxon>Compsopogonales</taxon>
        <taxon>Compsopogonaceae</taxon>
        <taxon>Compsopogon</taxon>
    </lineage>
</organism>